<accession>R1GEL0</accession>
<dbReference type="eggNOG" id="COG3209">
    <property type="taxonomic scope" value="Bacteria"/>
</dbReference>
<protein>
    <submittedName>
        <fullName evidence="1">Uncharacterized protein</fullName>
    </submittedName>
</protein>
<comment type="caution">
    <text evidence="1">The sequence shown here is derived from an EMBL/GenBank/DDBJ whole genome shotgun (WGS) entry which is preliminary data.</text>
</comment>
<keyword evidence="2" id="KW-1185">Reference proteome</keyword>
<dbReference type="Proteomes" id="UP000014139">
    <property type="component" value="Unassembled WGS sequence"/>
</dbReference>
<evidence type="ECO:0000313" key="1">
    <source>
        <dbReference type="EMBL" id="EOD69668.1"/>
    </source>
</evidence>
<organism evidence="1 2">
    <name type="scientific">Amycolatopsis vancoresmycina DSM 44592</name>
    <dbReference type="NCBI Taxonomy" id="1292037"/>
    <lineage>
        <taxon>Bacteria</taxon>
        <taxon>Bacillati</taxon>
        <taxon>Actinomycetota</taxon>
        <taxon>Actinomycetes</taxon>
        <taxon>Pseudonocardiales</taxon>
        <taxon>Pseudonocardiaceae</taxon>
        <taxon>Amycolatopsis</taxon>
    </lineage>
</organism>
<name>R1GEL0_9PSEU</name>
<dbReference type="AlphaFoldDB" id="R1GEL0"/>
<dbReference type="PATRIC" id="fig|1292037.4.peg.957"/>
<proteinExistence type="predicted"/>
<sequence>MVAFGAVPAQASAATAVAEPAVTSAEYPDDNAWHPGAGLPGSFTFSAGGDDSVVGFYWGNTDPAGTFVAADHPGGSATVSYTPQTSGPNDLYVTSVDSAGNRSPQHVHHFYVQSTEPLINGPRETGVGIPAEFRFSPGMADVVSYTYRVDSGPETTVAAAAGGTATADVVTATRGFHKLNVWSTTSTGLTSGIGSNGYSASDAPLVSSTDYPDFVGSGGPGVTGTFTLTPRTPGVVDYVYYFYEDWDNPTVVPAGPDGRASFTYTPTASGYYPMQVYSRTADGTYSGLGREYYIVVN</sequence>
<reference evidence="1 2" key="1">
    <citation type="submission" date="2013-02" db="EMBL/GenBank/DDBJ databases">
        <title>Draft genome sequence of Amycolatopsis vancoresmycina strain DSM 44592T.</title>
        <authorList>
            <person name="Kumar S."/>
            <person name="Kaur N."/>
            <person name="Kaur C."/>
            <person name="Raghava G.P.S."/>
            <person name="Mayilraj S."/>
        </authorList>
    </citation>
    <scope>NUCLEOTIDE SEQUENCE [LARGE SCALE GENOMIC DNA]</scope>
    <source>
        <strain evidence="1 2">DSM 44592</strain>
    </source>
</reference>
<gene>
    <name evidence="1" type="ORF">H480_04907</name>
</gene>
<dbReference type="EMBL" id="AOUO01000050">
    <property type="protein sequence ID" value="EOD69668.1"/>
    <property type="molecule type" value="Genomic_DNA"/>
</dbReference>
<evidence type="ECO:0000313" key="2">
    <source>
        <dbReference type="Proteomes" id="UP000014139"/>
    </source>
</evidence>